<dbReference type="EMBL" id="VNJK01000001">
    <property type="protein sequence ID" value="TVX93709.1"/>
    <property type="molecule type" value="Genomic_DNA"/>
</dbReference>
<dbReference type="OrthoDB" id="9804333at2"/>
<comment type="caution">
    <text evidence="1">The sequence shown here is derived from an EMBL/GenBank/DDBJ whole genome shotgun (WGS) entry which is preliminary data.</text>
</comment>
<dbReference type="AlphaFoldDB" id="A0A559J1E8"/>
<gene>
    <name evidence="1" type="ORF">FPZ44_11960</name>
</gene>
<accession>A0A559J1E8</accession>
<evidence type="ECO:0000313" key="2">
    <source>
        <dbReference type="Proteomes" id="UP000318102"/>
    </source>
</evidence>
<reference evidence="1 2" key="1">
    <citation type="submission" date="2019-07" db="EMBL/GenBank/DDBJ databases">
        <authorList>
            <person name="Kim J."/>
        </authorList>
    </citation>
    <scope>NUCLEOTIDE SEQUENCE [LARGE SCALE GENOMIC DNA]</scope>
    <source>
        <strain evidence="1 2">N4</strain>
    </source>
</reference>
<dbReference type="Proteomes" id="UP000318102">
    <property type="component" value="Unassembled WGS sequence"/>
</dbReference>
<protein>
    <submittedName>
        <fullName evidence="1">Uncharacterized protein</fullName>
    </submittedName>
</protein>
<organism evidence="1 2">
    <name type="scientific">Paenibacillus agilis</name>
    <dbReference type="NCBI Taxonomy" id="3020863"/>
    <lineage>
        <taxon>Bacteria</taxon>
        <taxon>Bacillati</taxon>
        <taxon>Bacillota</taxon>
        <taxon>Bacilli</taxon>
        <taxon>Bacillales</taxon>
        <taxon>Paenibacillaceae</taxon>
        <taxon>Paenibacillus</taxon>
    </lineage>
</organism>
<name>A0A559J1E8_9BACL</name>
<dbReference type="RefSeq" id="WP_144990455.1">
    <property type="nucleotide sequence ID" value="NZ_VNJK01000001.1"/>
</dbReference>
<keyword evidence="2" id="KW-1185">Reference proteome</keyword>
<evidence type="ECO:0000313" key="1">
    <source>
        <dbReference type="EMBL" id="TVX93709.1"/>
    </source>
</evidence>
<sequence length="165" mass="18599">MNQHPRKKTMVMERLIQMEDKGRVIEMPFNMSSAAERLDIKIQVDALGEEACVIDLGFQDAEGMRGWSGGTDISFQIGRGAPARSYESPEIETESEWAVLLYANEVSQAGCRVTLHLTCQLTAPCRQKDSKYSDYFPNIEKNLNRTFDISTSPSCTLSELIRLKD</sequence>
<proteinExistence type="predicted"/>